<protein>
    <submittedName>
        <fullName evidence="9">Cytochrome c oxidase assembly protein COX18, mitochondrial isoform X1</fullName>
    </submittedName>
</protein>
<dbReference type="OrthoDB" id="2148490at2759"/>
<dbReference type="RefSeq" id="XP_030622145.1">
    <property type="nucleotide sequence ID" value="XM_030766285.1"/>
</dbReference>
<dbReference type="GO" id="GO:0005743">
    <property type="term" value="C:mitochondrial inner membrane"/>
    <property type="evidence" value="ECO:0007669"/>
    <property type="project" value="TreeGrafter"/>
</dbReference>
<keyword evidence="2 5" id="KW-0812">Transmembrane</keyword>
<evidence type="ECO:0000313" key="9">
    <source>
        <dbReference type="RefSeq" id="XP_030622145.1"/>
    </source>
</evidence>
<comment type="similarity">
    <text evidence="5">Belongs to the OXA1/ALB3/YidC family.</text>
</comment>
<dbReference type="CTD" id="285521"/>
<dbReference type="GO" id="GO:0032979">
    <property type="term" value="P:protein insertion into mitochondrial inner membrane from matrix"/>
    <property type="evidence" value="ECO:0007669"/>
    <property type="project" value="TreeGrafter"/>
</dbReference>
<feature type="transmembrane region" description="Helical" evidence="6">
    <location>
        <begin position="285"/>
        <end position="302"/>
    </location>
</feature>
<feature type="domain" description="Membrane insertase YidC/Oxa/ALB C-terminal" evidence="7">
    <location>
        <begin position="113"/>
        <end position="326"/>
    </location>
</feature>
<evidence type="ECO:0000256" key="1">
    <source>
        <dbReference type="ARBA" id="ARBA00004141"/>
    </source>
</evidence>
<dbReference type="InParanoid" id="A0A6J2UNY3"/>
<evidence type="ECO:0000256" key="2">
    <source>
        <dbReference type="ARBA" id="ARBA00022692"/>
    </source>
</evidence>
<dbReference type="GO" id="GO:0033617">
    <property type="term" value="P:mitochondrial respiratory chain complex IV assembly"/>
    <property type="evidence" value="ECO:0007669"/>
    <property type="project" value="TreeGrafter"/>
</dbReference>
<gene>
    <name evidence="9" type="primary">cox18</name>
</gene>
<reference evidence="9" key="1">
    <citation type="submission" date="2025-08" db="UniProtKB">
        <authorList>
            <consortium name="RefSeq"/>
        </authorList>
    </citation>
    <scope>IDENTIFICATION</scope>
</reference>
<dbReference type="GO" id="GO:0032977">
    <property type="term" value="F:membrane insertase activity"/>
    <property type="evidence" value="ECO:0007669"/>
    <property type="project" value="InterPro"/>
</dbReference>
<dbReference type="Proteomes" id="UP000504632">
    <property type="component" value="Chromosome 2"/>
</dbReference>
<dbReference type="PANTHER" id="PTHR12428:SF65">
    <property type="entry name" value="CYTOCHROME C OXIDASE ASSEMBLY PROTEIN COX18, MITOCHONDRIAL"/>
    <property type="match status" value="1"/>
</dbReference>
<organism evidence="8 9">
    <name type="scientific">Chanos chanos</name>
    <name type="common">Milkfish</name>
    <name type="synonym">Mugil chanos</name>
    <dbReference type="NCBI Taxonomy" id="29144"/>
    <lineage>
        <taxon>Eukaryota</taxon>
        <taxon>Metazoa</taxon>
        <taxon>Chordata</taxon>
        <taxon>Craniata</taxon>
        <taxon>Vertebrata</taxon>
        <taxon>Euteleostomi</taxon>
        <taxon>Actinopterygii</taxon>
        <taxon>Neopterygii</taxon>
        <taxon>Teleostei</taxon>
        <taxon>Ostariophysi</taxon>
        <taxon>Gonorynchiformes</taxon>
        <taxon>Chanidae</taxon>
        <taxon>Chanos</taxon>
    </lineage>
</organism>
<proteinExistence type="inferred from homology"/>
<feature type="transmembrane region" description="Helical" evidence="6">
    <location>
        <begin position="255"/>
        <end position="273"/>
    </location>
</feature>
<dbReference type="AlphaFoldDB" id="A0A6J2UNY3"/>
<evidence type="ECO:0000313" key="8">
    <source>
        <dbReference type="Proteomes" id="UP000504632"/>
    </source>
</evidence>
<sequence>MLLMKLSRPVTSMSLWACCRGNQVLQKPQILSITQGLFNLDVRTLSSLQYCSKSTILTGPNTLPSHTLALGLQPRRTAATEGTGWYEGLADSAPVHLTEQLLISAQQMTGLPWWASIICTTLALRTAITLPLGVYQMIIIAKVEALQVEIADLAKRLSYEISVRAKQKNWSEKTCRYHFKKNMRRLVSDLYVRDNCHPFKASVLVWVQLPMWVCLSLALRNLSTGACHSPTDLQGELAVGGALWFSDLTLPDSTWIIPVSLGLINLLIVEIFALRQLQAPKFQKYVTNFIRGISVVMIPIAATVPSSMALYWLGSSCVGLGHNLLLRSPRFRKLCRIPPVRSDSDTPYKDIVAAFVSKYLK</sequence>
<dbReference type="CDD" id="cd20069">
    <property type="entry name" value="5TM_Oxa1-like"/>
    <property type="match status" value="1"/>
</dbReference>
<keyword evidence="8" id="KW-1185">Reference proteome</keyword>
<dbReference type="GeneID" id="115805633"/>
<comment type="subcellular location">
    <subcellularLocation>
        <location evidence="1 5">Membrane</location>
        <topology evidence="1 5">Multi-pass membrane protein</topology>
    </subcellularLocation>
</comment>
<feature type="transmembrane region" description="Helical" evidence="6">
    <location>
        <begin position="308"/>
        <end position="326"/>
    </location>
</feature>
<evidence type="ECO:0000256" key="4">
    <source>
        <dbReference type="ARBA" id="ARBA00023136"/>
    </source>
</evidence>
<evidence type="ECO:0000256" key="5">
    <source>
        <dbReference type="RuleBase" id="RU003945"/>
    </source>
</evidence>
<dbReference type="InterPro" id="IPR028055">
    <property type="entry name" value="YidC/Oxa/ALB_C"/>
</dbReference>
<evidence type="ECO:0000259" key="7">
    <source>
        <dbReference type="Pfam" id="PF02096"/>
    </source>
</evidence>
<accession>A0A6J2UNY3</accession>
<keyword evidence="4 6" id="KW-0472">Membrane</keyword>
<dbReference type="Pfam" id="PF02096">
    <property type="entry name" value="60KD_IMP"/>
    <property type="match status" value="1"/>
</dbReference>
<dbReference type="PANTHER" id="PTHR12428">
    <property type="entry name" value="OXA1"/>
    <property type="match status" value="1"/>
</dbReference>
<evidence type="ECO:0000256" key="3">
    <source>
        <dbReference type="ARBA" id="ARBA00022989"/>
    </source>
</evidence>
<keyword evidence="3 6" id="KW-1133">Transmembrane helix</keyword>
<dbReference type="InterPro" id="IPR001708">
    <property type="entry name" value="YidC/ALB3/OXA1/COX18"/>
</dbReference>
<name>A0A6J2UNY3_CHACN</name>
<evidence type="ECO:0000256" key="6">
    <source>
        <dbReference type="SAM" id="Phobius"/>
    </source>
</evidence>